<reference evidence="2" key="1">
    <citation type="journal article" date="2022" name="Int. J. Mol. Sci.">
        <title>Draft Genome of Tanacetum Coccineum: Genomic Comparison of Closely Related Tanacetum-Family Plants.</title>
        <authorList>
            <person name="Yamashiro T."/>
            <person name="Shiraishi A."/>
            <person name="Nakayama K."/>
            <person name="Satake H."/>
        </authorList>
    </citation>
    <scope>NUCLEOTIDE SEQUENCE</scope>
</reference>
<reference evidence="2" key="2">
    <citation type="submission" date="2022-01" db="EMBL/GenBank/DDBJ databases">
        <authorList>
            <person name="Yamashiro T."/>
            <person name="Shiraishi A."/>
            <person name="Satake H."/>
            <person name="Nakayama K."/>
        </authorList>
    </citation>
    <scope>NUCLEOTIDE SEQUENCE</scope>
</reference>
<keyword evidence="3" id="KW-1185">Reference proteome</keyword>
<dbReference type="PANTHER" id="PTHR33223:SF11">
    <property type="entry name" value="ELEMENT PROTEIN, PUTATIVE-RELATED"/>
    <property type="match status" value="1"/>
</dbReference>
<evidence type="ECO:0000313" key="3">
    <source>
        <dbReference type="Proteomes" id="UP001151760"/>
    </source>
</evidence>
<comment type="caution">
    <text evidence="2">The sequence shown here is derived from an EMBL/GenBank/DDBJ whole genome shotgun (WGS) entry which is preliminary data.</text>
</comment>
<feature type="domain" description="Retrotransposon gag" evidence="1">
    <location>
        <begin position="44"/>
        <end position="116"/>
    </location>
</feature>
<evidence type="ECO:0000259" key="1">
    <source>
        <dbReference type="Pfam" id="PF03732"/>
    </source>
</evidence>
<evidence type="ECO:0000313" key="2">
    <source>
        <dbReference type="EMBL" id="GJT54989.1"/>
    </source>
</evidence>
<gene>
    <name evidence="2" type="ORF">Tco_0990043</name>
</gene>
<proteinExistence type="predicted"/>
<dbReference type="PANTHER" id="PTHR33223">
    <property type="entry name" value="CCHC-TYPE DOMAIN-CONTAINING PROTEIN"/>
    <property type="match status" value="1"/>
</dbReference>
<organism evidence="2 3">
    <name type="scientific">Tanacetum coccineum</name>
    <dbReference type="NCBI Taxonomy" id="301880"/>
    <lineage>
        <taxon>Eukaryota</taxon>
        <taxon>Viridiplantae</taxon>
        <taxon>Streptophyta</taxon>
        <taxon>Embryophyta</taxon>
        <taxon>Tracheophyta</taxon>
        <taxon>Spermatophyta</taxon>
        <taxon>Magnoliopsida</taxon>
        <taxon>eudicotyledons</taxon>
        <taxon>Gunneridae</taxon>
        <taxon>Pentapetalae</taxon>
        <taxon>asterids</taxon>
        <taxon>campanulids</taxon>
        <taxon>Asterales</taxon>
        <taxon>Asteraceae</taxon>
        <taxon>Asteroideae</taxon>
        <taxon>Anthemideae</taxon>
        <taxon>Anthemidinae</taxon>
        <taxon>Tanacetum</taxon>
    </lineage>
</organism>
<protein>
    <submittedName>
        <fullName evidence="2">MAK10-like protein</fullName>
    </submittedName>
</protein>
<name>A0ABQ5EVU2_9ASTR</name>
<accession>A0ABQ5EVU2</accession>
<dbReference type="InterPro" id="IPR005162">
    <property type="entry name" value="Retrotrans_gag_dom"/>
</dbReference>
<sequence length="480" mass="55530">MVQNRCSFHGLWSEDPNQHLKDFLKLVDSLDLDGANRERTRLHFIQFSLRGQASNWLERLPVGSISTWEDLTTYFLAQFFPPRRTSKLCNNIMMFQQHQGESLSKAWTRFKDLLKKSLIMESTFGFKSKYFMTMLLPQQDEPLTNRLVNKITSSCEICSGPHDTQYCMENPEQAFVKYASSRTDEAEGLMFTFMASQDAILSKFKADFKQQQSKMTNKIDMVLKAITDRIVGALSSDTVKNSKVNVNSTSPVLSARPSTHDEEREIEWLDVEEPLDLVDRGEESVYESLIKEMPKCSLNFDFRIKKGNFTYVTDFMVEDISSIIDPSLSQVYNSLSDLEKEHTNSVYLRNEEDKRRGVEYVMSKILGFYKDTIKLGPEYVIGIADEGEVTKFFKENEKKILLEAGDGVRIYLDGVEKLICLRTSKSQVYGYLMRYLAFGWHLEEKHMTWAHLEKKRTRLQTYTKSLEELCSQSVETTSQA</sequence>
<dbReference type="Pfam" id="PF03732">
    <property type="entry name" value="Retrotrans_gag"/>
    <property type="match status" value="1"/>
</dbReference>
<dbReference type="Proteomes" id="UP001151760">
    <property type="component" value="Unassembled WGS sequence"/>
</dbReference>
<dbReference type="EMBL" id="BQNB010016720">
    <property type="protein sequence ID" value="GJT54989.1"/>
    <property type="molecule type" value="Genomic_DNA"/>
</dbReference>